<proteinExistence type="predicted"/>
<sequence length="128" mass="13901">MATKFGSGYVSKYLVDLWTSPLDRPSPFRTCGQPGQTTFLLPTACLPSSASRLQGLQWLMATTNFGSNLSGLGFGKMALRKFISLGISDRCVASCVVSALILLVFLAPMVISDARQGGSHFFSRFRRN</sequence>
<keyword evidence="1" id="KW-0812">Transmembrane</keyword>
<keyword evidence="1" id="KW-0472">Membrane</keyword>
<dbReference type="EMBL" id="CAADFK010000173">
    <property type="protein sequence ID" value="VFK19449.1"/>
    <property type="molecule type" value="Genomic_DNA"/>
</dbReference>
<name>A0A450WR07_9GAMM</name>
<evidence type="ECO:0000313" key="2">
    <source>
        <dbReference type="EMBL" id="VFK19449.1"/>
    </source>
</evidence>
<reference evidence="2" key="1">
    <citation type="submission" date="2019-02" db="EMBL/GenBank/DDBJ databases">
        <authorList>
            <person name="Gruber-Vodicka R. H."/>
            <person name="Seah K. B. B."/>
        </authorList>
    </citation>
    <scope>NUCLEOTIDE SEQUENCE</scope>
    <source>
        <strain evidence="2">BECK_S313</strain>
    </source>
</reference>
<organism evidence="2">
    <name type="scientific">Candidatus Kentrum sp. LPFa</name>
    <dbReference type="NCBI Taxonomy" id="2126335"/>
    <lineage>
        <taxon>Bacteria</taxon>
        <taxon>Pseudomonadati</taxon>
        <taxon>Pseudomonadota</taxon>
        <taxon>Gammaproteobacteria</taxon>
        <taxon>Candidatus Kentrum</taxon>
    </lineage>
</organism>
<feature type="transmembrane region" description="Helical" evidence="1">
    <location>
        <begin position="91"/>
        <end position="111"/>
    </location>
</feature>
<protein>
    <submittedName>
        <fullName evidence="2">Uncharacterized protein</fullName>
    </submittedName>
</protein>
<gene>
    <name evidence="2" type="ORF">BECKLPF1236B_GA0070989_11734</name>
</gene>
<accession>A0A450WR07</accession>
<evidence type="ECO:0000256" key="1">
    <source>
        <dbReference type="SAM" id="Phobius"/>
    </source>
</evidence>
<keyword evidence="1" id="KW-1133">Transmembrane helix</keyword>
<dbReference type="AlphaFoldDB" id="A0A450WR07"/>